<dbReference type="SUPFAM" id="SSF50475">
    <property type="entry name" value="FMN-binding split barrel"/>
    <property type="match status" value="1"/>
</dbReference>
<dbReference type="PANTHER" id="PTHR34071">
    <property type="entry name" value="5-NITROIMIDAZOLE ANTIBIOTICS RESISTANCE PROTEIN, NIMA-FAMILY-RELATED PROTEIN-RELATED"/>
    <property type="match status" value="1"/>
</dbReference>
<evidence type="ECO:0000313" key="1">
    <source>
        <dbReference type="EMBL" id="MBB6128536.1"/>
    </source>
</evidence>
<dbReference type="AlphaFoldDB" id="A0A841JG12"/>
<dbReference type="InterPro" id="IPR012349">
    <property type="entry name" value="Split_barrel_FMN-bd"/>
</dbReference>
<name>A0A841JG12_9SPHI</name>
<evidence type="ECO:0000313" key="2">
    <source>
        <dbReference type="Proteomes" id="UP000548326"/>
    </source>
</evidence>
<protein>
    <recommendedName>
        <fullName evidence="3">Nitroimidazol reductase NimA, pyridoxamine 5'-phosphate oxidase superfamily</fullName>
    </recommendedName>
</protein>
<dbReference type="PANTHER" id="PTHR34071:SF2">
    <property type="entry name" value="FLAVIN-NUCLEOTIDE-BINDING PROTEIN"/>
    <property type="match status" value="1"/>
</dbReference>
<dbReference type="RefSeq" id="WP_183587937.1">
    <property type="nucleotide sequence ID" value="NZ_JACHCA010000006.1"/>
</dbReference>
<comment type="caution">
    <text evidence="1">The sequence shown here is derived from an EMBL/GenBank/DDBJ whole genome shotgun (WGS) entry which is preliminary data.</text>
</comment>
<dbReference type="Pfam" id="PF12900">
    <property type="entry name" value="Pyridox_ox_2"/>
    <property type="match status" value="1"/>
</dbReference>
<sequence length="212" mass="23746">MATPKSHLVPSRSAKRANYEPETIHSILDEALYCTISYSYENKPFSIPTAFVRYGDKIYIHGSVGSHFIRELEKGIPVCITVTLMDALVVAKSAFNHSVNYRSVVIFAQAEKVESVEDKIEAFKWLTDKIVPGSWDYLRPIKENEVRKTTALAFKIDEASAKIRSGMPVDDEEDEALPIWSGLIPLQNGRMAPLPDKFSEHMPLPAHLVGSL</sequence>
<proteinExistence type="predicted"/>
<dbReference type="Proteomes" id="UP000548326">
    <property type="component" value="Unassembled WGS sequence"/>
</dbReference>
<evidence type="ECO:0008006" key="3">
    <source>
        <dbReference type="Google" id="ProtNLM"/>
    </source>
</evidence>
<gene>
    <name evidence="1" type="ORF">HDF22_002657</name>
</gene>
<accession>A0A841JG12</accession>
<dbReference type="InterPro" id="IPR024747">
    <property type="entry name" value="Pyridox_Oxase-rel"/>
</dbReference>
<organism evidence="1 2">
    <name type="scientific">Mucilaginibacter lappiensis</name>
    <dbReference type="NCBI Taxonomy" id="354630"/>
    <lineage>
        <taxon>Bacteria</taxon>
        <taxon>Pseudomonadati</taxon>
        <taxon>Bacteroidota</taxon>
        <taxon>Sphingobacteriia</taxon>
        <taxon>Sphingobacteriales</taxon>
        <taxon>Sphingobacteriaceae</taxon>
        <taxon>Mucilaginibacter</taxon>
    </lineage>
</organism>
<dbReference type="Gene3D" id="2.30.110.10">
    <property type="entry name" value="Electron Transport, Fmn-binding Protein, Chain A"/>
    <property type="match status" value="1"/>
</dbReference>
<dbReference type="EMBL" id="JACHCA010000006">
    <property type="protein sequence ID" value="MBB6128536.1"/>
    <property type="molecule type" value="Genomic_DNA"/>
</dbReference>
<reference evidence="1 2" key="1">
    <citation type="submission" date="2020-08" db="EMBL/GenBank/DDBJ databases">
        <title>Genomic Encyclopedia of Type Strains, Phase IV (KMG-V): Genome sequencing to study the core and pangenomes of soil and plant-associated prokaryotes.</title>
        <authorList>
            <person name="Whitman W."/>
        </authorList>
    </citation>
    <scope>NUCLEOTIDE SEQUENCE [LARGE SCALE GENOMIC DNA]</scope>
    <source>
        <strain evidence="1 2">MP601</strain>
    </source>
</reference>